<accession>A0A8H3G3L3</accession>
<comment type="caution">
    <text evidence="1">The sequence shown here is derived from an EMBL/GenBank/DDBJ whole genome shotgun (WGS) entry which is preliminary data.</text>
</comment>
<keyword evidence="2" id="KW-1185">Reference proteome</keyword>
<proteinExistence type="predicted"/>
<dbReference type="Proteomes" id="UP000664534">
    <property type="component" value="Unassembled WGS sequence"/>
</dbReference>
<evidence type="ECO:0000313" key="1">
    <source>
        <dbReference type="EMBL" id="CAF9933977.1"/>
    </source>
</evidence>
<dbReference type="EMBL" id="CAJPDT010000073">
    <property type="protein sequence ID" value="CAF9933977.1"/>
    <property type="molecule type" value="Genomic_DNA"/>
</dbReference>
<protein>
    <submittedName>
        <fullName evidence="1">Uncharacterized protein</fullName>
    </submittedName>
</protein>
<name>A0A8H3G3L3_9LECA</name>
<sequence length="156" mass="16367">MSKTRAAEQHQADITACHVWALVALRRTPLFMLMGKDAPGNHVNVLKALCTYIPESQEPLCQREGRLVVSTAAGFIADVEEPAGGGDGTASTGSIAHAIVQVAVHWEPTAQPKAILGAPGGPHVQDLALVLQAGSSGVVKQGKGWLPFVGEDKRQC</sequence>
<gene>
    <name evidence="1" type="ORF">IMSHALPRED_009550</name>
</gene>
<reference evidence="1" key="1">
    <citation type="submission" date="2021-03" db="EMBL/GenBank/DDBJ databases">
        <authorList>
            <person name="Tagirdzhanova G."/>
        </authorList>
    </citation>
    <scope>NUCLEOTIDE SEQUENCE</scope>
</reference>
<organism evidence="1 2">
    <name type="scientific">Imshaugia aleurites</name>
    <dbReference type="NCBI Taxonomy" id="172621"/>
    <lineage>
        <taxon>Eukaryota</taxon>
        <taxon>Fungi</taxon>
        <taxon>Dikarya</taxon>
        <taxon>Ascomycota</taxon>
        <taxon>Pezizomycotina</taxon>
        <taxon>Lecanoromycetes</taxon>
        <taxon>OSLEUM clade</taxon>
        <taxon>Lecanoromycetidae</taxon>
        <taxon>Lecanorales</taxon>
        <taxon>Lecanorineae</taxon>
        <taxon>Parmeliaceae</taxon>
        <taxon>Imshaugia</taxon>
    </lineage>
</organism>
<dbReference type="AlphaFoldDB" id="A0A8H3G3L3"/>
<evidence type="ECO:0000313" key="2">
    <source>
        <dbReference type="Proteomes" id="UP000664534"/>
    </source>
</evidence>